<dbReference type="RefSeq" id="WP_317936902.1">
    <property type="nucleotide sequence ID" value="NZ_JAUBDH010000012.1"/>
</dbReference>
<name>A0ABU4G6K9_9BACL</name>
<dbReference type="PANTHER" id="PTHR42663:SF6">
    <property type="entry name" value="HYDROLASE C777.06C-RELATED"/>
    <property type="match status" value="1"/>
</dbReference>
<dbReference type="PANTHER" id="PTHR42663">
    <property type="entry name" value="HYDROLASE C777.06C-RELATED-RELATED"/>
    <property type="match status" value="1"/>
</dbReference>
<dbReference type="EMBL" id="JAUBDH010000012">
    <property type="protein sequence ID" value="MDW0111262.1"/>
    <property type="molecule type" value="Genomic_DNA"/>
</dbReference>
<accession>A0ABU4G6K9</accession>
<dbReference type="InterPro" id="IPR001279">
    <property type="entry name" value="Metallo-B-lactamas"/>
</dbReference>
<dbReference type="Pfam" id="PF12706">
    <property type="entry name" value="Lactamase_B_2"/>
    <property type="match status" value="1"/>
</dbReference>
<evidence type="ECO:0000313" key="3">
    <source>
        <dbReference type="Proteomes" id="UP001280629"/>
    </source>
</evidence>
<sequence>MGKVILQVLGTAQDAGLPQPNCYCDNCSKAIEDPTFKRRAASVAVVLPDEKQWHLIDASPDFKEQIVMVQRAHGLEGRVMESIFLTHAHIGHYPGLIYLGREAMDTQNVPVFAGALMKRVLENHAPWRQLTDLGNIHVKEIQNGCPTELEESVKVTAVEVPHRNEFSETFGFWITGPNKKALYIPDIDSWEEWELDIVEVCKQADICLLDATFFSERDLADIEGSDRDLSEIPHPFITNTMERLKTISKTCEIYFTHFNHSNPAFKPGSDARKLIEENGFHIADDGMMFDL</sequence>
<organism evidence="2 3">
    <name type="scientific">Sporosarcina aquimarina</name>
    <dbReference type="NCBI Taxonomy" id="114975"/>
    <lineage>
        <taxon>Bacteria</taxon>
        <taxon>Bacillati</taxon>
        <taxon>Bacillota</taxon>
        <taxon>Bacilli</taxon>
        <taxon>Bacillales</taxon>
        <taxon>Caryophanaceae</taxon>
        <taxon>Sporosarcina</taxon>
    </lineage>
</organism>
<proteinExistence type="predicted"/>
<protein>
    <submittedName>
        <fullName evidence="2">MBL fold metallo-hydrolase</fullName>
    </submittedName>
</protein>
<dbReference type="Proteomes" id="UP001280629">
    <property type="component" value="Unassembled WGS sequence"/>
</dbReference>
<feature type="domain" description="Metallo-beta-lactamase" evidence="1">
    <location>
        <begin position="53"/>
        <end position="257"/>
    </location>
</feature>
<evidence type="ECO:0000313" key="2">
    <source>
        <dbReference type="EMBL" id="MDW0111262.1"/>
    </source>
</evidence>
<reference evidence="2 3" key="1">
    <citation type="submission" date="2023-06" db="EMBL/GenBank/DDBJ databases">
        <title>Sporosarcina sp. nov., isolated from Korean traditional fermented seafood 'Jeotgal'.</title>
        <authorList>
            <person name="Yang A.-I."/>
            <person name="Shin N.-R."/>
        </authorList>
    </citation>
    <scope>NUCLEOTIDE SEQUENCE [LARGE SCALE GENOMIC DNA]</scope>
    <source>
        <strain evidence="2 3">KCTC3840</strain>
    </source>
</reference>
<comment type="caution">
    <text evidence="2">The sequence shown here is derived from an EMBL/GenBank/DDBJ whole genome shotgun (WGS) entry which is preliminary data.</text>
</comment>
<dbReference type="Gene3D" id="3.60.15.10">
    <property type="entry name" value="Ribonuclease Z/Hydroxyacylglutathione hydrolase-like"/>
    <property type="match status" value="1"/>
</dbReference>
<dbReference type="SUPFAM" id="SSF56281">
    <property type="entry name" value="Metallo-hydrolase/oxidoreductase"/>
    <property type="match status" value="1"/>
</dbReference>
<keyword evidence="3" id="KW-1185">Reference proteome</keyword>
<gene>
    <name evidence="2" type="ORF">QT716_14655</name>
</gene>
<evidence type="ECO:0000259" key="1">
    <source>
        <dbReference type="Pfam" id="PF12706"/>
    </source>
</evidence>
<dbReference type="InterPro" id="IPR036866">
    <property type="entry name" value="RibonucZ/Hydroxyglut_hydro"/>
</dbReference>